<keyword evidence="3" id="KW-0238">DNA-binding</keyword>
<feature type="domain" description="ChsH2 C-terminal OB-fold" evidence="1">
    <location>
        <begin position="50"/>
        <end position="111"/>
    </location>
</feature>
<sequence>MKISPSQSWRLKDTLYVLSLGKCKRCGNVFYPYQPLCSVCGSMDIEKIRSKGTGTLIEYTILYQNRDGFEKQVPITAGLIKLDEGIELVAPLTDVEITELKEGVRVEAVLRKVRSDSSNGIIQYGLKFRVINDAGNN</sequence>
<dbReference type="InterPro" id="IPR022002">
    <property type="entry name" value="ChsH2_Znr"/>
</dbReference>
<dbReference type="EMBL" id="AP024597">
    <property type="protein sequence ID" value="BCU71283.1"/>
    <property type="molecule type" value="Genomic_DNA"/>
</dbReference>
<dbReference type="Pfam" id="PF12172">
    <property type="entry name" value="zf-ChsH2"/>
    <property type="match status" value="1"/>
</dbReference>
<reference evidence="3 4" key="1">
    <citation type="submission" date="2021-04" db="EMBL/GenBank/DDBJ databases">
        <title>Complete genome sequence of Stygiolobus sp. KN-1.</title>
        <authorList>
            <person name="Nakamura K."/>
            <person name="Sakai H."/>
            <person name="Kurosawa N."/>
        </authorList>
    </citation>
    <scope>NUCLEOTIDE SEQUENCE [LARGE SCALE GENOMIC DNA]</scope>
    <source>
        <strain evidence="3 4">KN-1</strain>
    </source>
</reference>
<evidence type="ECO:0000313" key="3">
    <source>
        <dbReference type="EMBL" id="BCU71283.1"/>
    </source>
</evidence>
<dbReference type="GO" id="GO:0003677">
    <property type="term" value="F:DNA binding"/>
    <property type="evidence" value="ECO:0007669"/>
    <property type="project" value="UniProtKB-KW"/>
</dbReference>
<dbReference type="InterPro" id="IPR052513">
    <property type="entry name" value="Thioester_dehydratase-like"/>
</dbReference>
<dbReference type="RefSeq" id="WP_221288002.1">
    <property type="nucleotide sequence ID" value="NZ_AP024597.1"/>
</dbReference>
<evidence type="ECO:0000259" key="2">
    <source>
        <dbReference type="Pfam" id="PF12172"/>
    </source>
</evidence>
<dbReference type="Proteomes" id="UP000825123">
    <property type="component" value="Chromosome"/>
</dbReference>
<dbReference type="GeneID" id="66164304"/>
<dbReference type="SUPFAM" id="SSF50249">
    <property type="entry name" value="Nucleic acid-binding proteins"/>
    <property type="match status" value="1"/>
</dbReference>
<dbReference type="InterPro" id="IPR002878">
    <property type="entry name" value="ChsH2_C"/>
</dbReference>
<dbReference type="PANTHER" id="PTHR34075">
    <property type="entry name" value="BLR3430 PROTEIN"/>
    <property type="match status" value="1"/>
</dbReference>
<dbReference type="PANTHER" id="PTHR34075:SF5">
    <property type="entry name" value="BLR3430 PROTEIN"/>
    <property type="match status" value="1"/>
</dbReference>
<dbReference type="Pfam" id="PF01796">
    <property type="entry name" value="OB_ChsH2_C"/>
    <property type="match status" value="1"/>
</dbReference>
<name>A0A8D5U8G3_9CREN</name>
<evidence type="ECO:0000313" key="4">
    <source>
        <dbReference type="Proteomes" id="UP000825123"/>
    </source>
</evidence>
<proteinExistence type="predicted"/>
<protein>
    <submittedName>
        <fullName evidence="3">DNA-binding protein</fullName>
    </submittedName>
</protein>
<evidence type="ECO:0000259" key="1">
    <source>
        <dbReference type="Pfam" id="PF01796"/>
    </source>
</evidence>
<gene>
    <name evidence="3" type="ORF">KN1_25800</name>
</gene>
<keyword evidence="4" id="KW-1185">Reference proteome</keyword>
<feature type="domain" description="ChsH2 rubredoxin-like zinc ribbon" evidence="2">
    <location>
        <begin position="18"/>
        <end position="42"/>
    </location>
</feature>
<accession>A0A8D5U8G3</accession>
<dbReference type="InterPro" id="IPR012340">
    <property type="entry name" value="NA-bd_OB-fold"/>
</dbReference>
<dbReference type="AlphaFoldDB" id="A0A8D5U8G3"/>
<dbReference type="KEGG" id="csty:KN1_25800"/>
<organism evidence="3 4">
    <name type="scientific">Stygiolobus caldivivus</name>
    <dbReference type="NCBI Taxonomy" id="2824673"/>
    <lineage>
        <taxon>Archaea</taxon>
        <taxon>Thermoproteota</taxon>
        <taxon>Thermoprotei</taxon>
        <taxon>Sulfolobales</taxon>
        <taxon>Sulfolobaceae</taxon>
        <taxon>Stygiolobus</taxon>
    </lineage>
</organism>